<accession>A0A561UKS5</accession>
<reference evidence="2 3" key="1">
    <citation type="submission" date="2019-06" db="EMBL/GenBank/DDBJ databases">
        <title>Sequencing the genomes of 1000 actinobacteria strains.</title>
        <authorList>
            <person name="Klenk H.-P."/>
        </authorList>
    </citation>
    <scope>NUCLEOTIDE SEQUENCE [LARGE SCALE GENOMIC DNA]</scope>
    <source>
        <strain evidence="2 3">DSM 44826</strain>
    </source>
</reference>
<dbReference type="CDD" id="cd00093">
    <property type="entry name" value="HTH_XRE"/>
    <property type="match status" value="1"/>
</dbReference>
<dbReference type="Gene3D" id="1.10.260.40">
    <property type="entry name" value="lambda repressor-like DNA-binding domains"/>
    <property type="match status" value="1"/>
</dbReference>
<dbReference type="InterPro" id="IPR010982">
    <property type="entry name" value="Lambda_DNA-bd_dom_sf"/>
</dbReference>
<dbReference type="Proteomes" id="UP000317940">
    <property type="component" value="Unassembled WGS sequence"/>
</dbReference>
<dbReference type="SMART" id="SM00530">
    <property type="entry name" value="HTH_XRE"/>
    <property type="match status" value="1"/>
</dbReference>
<dbReference type="RefSeq" id="WP_246213599.1">
    <property type="nucleotide sequence ID" value="NZ_BAAAMZ010000021.1"/>
</dbReference>
<feature type="domain" description="HTH cro/C1-type" evidence="1">
    <location>
        <begin position="13"/>
        <end position="78"/>
    </location>
</feature>
<organism evidence="2 3">
    <name type="scientific">Kitasatospora viridis</name>
    <dbReference type="NCBI Taxonomy" id="281105"/>
    <lineage>
        <taxon>Bacteria</taxon>
        <taxon>Bacillati</taxon>
        <taxon>Actinomycetota</taxon>
        <taxon>Actinomycetes</taxon>
        <taxon>Kitasatosporales</taxon>
        <taxon>Streptomycetaceae</taxon>
        <taxon>Kitasatospora</taxon>
    </lineage>
</organism>
<dbReference type="InterPro" id="IPR001387">
    <property type="entry name" value="Cro/C1-type_HTH"/>
</dbReference>
<evidence type="ECO:0000313" key="3">
    <source>
        <dbReference type="Proteomes" id="UP000317940"/>
    </source>
</evidence>
<evidence type="ECO:0000313" key="2">
    <source>
        <dbReference type="EMBL" id="TWF99959.1"/>
    </source>
</evidence>
<dbReference type="Pfam" id="PF13560">
    <property type="entry name" value="HTH_31"/>
    <property type="match status" value="1"/>
</dbReference>
<proteinExistence type="predicted"/>
<protein>
    <submittedName>
        <fullName evidence="2">Helix-turn-helix protein</fullName>
    </submittedName>
</protein>
<name>A0A561UKS5_9ACTN</name>
<evidence type="ECO:0000259" key="1">
    <source>
        <dbReference type="SMART" id="SM00530"/>
    </source>
</evidence>
<gene>
    <name evidence="2" type="ORF">FHX73_113819</name>
</gene>
<dbReference type="EMBL" id="VIWT01000001">
    <property type="protein sequence ID" value="TWF99959.1"/>
    <property type="molecule type" value="Genomic_DNA"/>
</dbReference>
<sequence>MAEHDTETPFSDLVRTRRAELGLSLRALAERCIDPETGATPITKGWIERLEKGEPVLTPRLSELRAMAAGLQLPLRRLQDEAAVQFLGMQRQAEWSGDSTVRAVVARMEELTPEERADLAQMAELYAAQQVARRETSKGS</sequence>
<dbReference type="GO" id="GO:0003677">
    <property type="term" value="F:DNA binding"/>
    <property type="evidence" value="ECO:0007669"/>
    <property type="project" value="InterPro"/>
</dbReference>
<keyword evidence="3" id="KW-1185">Reference proteome</keyword>
<dbReference type="AlphaFoldDB" id="A0A561UKS5"/>
<dbReference type="SUPFAM" id="SSF47413">
    <property type="entry name" value="lambda repressor-like DNA-binding domains"/>
    <property type="match status" value="1"/>
</dbReference>
<comment type="caution">
    <text evidence="2">The sequence shown here is derived from an EMBL/GenBank/DDBJ whole genome shotgun (WGS) entry which is preliminary data.</text>
</comment>